<dbReference type="InterPro" id="IPR006885">
    <property type="entry name" value="NADH_UbQ_FeS_4_mit-like"/>
</dbReference>
<proteinExistence type="predicted"/>
<evidence type="ECO:0000256" key="2">
    <source>
        <dbReference type="ARBA" id="ARBA00022448"/>
    </source>
</evidence>
<sequence>MRAKIFKPSKTAMQSGRANTKLWSLVLADDSKTSRDGLMGWHGGTNTVNQVKLNFPTKEDAIEYAKKNDLEYEVLESSERKVISKSYADNFK</sequence>
<evidence type="ECO:0000256" key="6">
    <source>
        <dbReference type="ARBA" id="ARBA00022982"/>
    </source>
</evidence>
<keyword evidence="2" id="KW-0813">Transport</keyword>
<evidence type="ECO:0000256" key="5">
    <source>
        <dbReference type="ARBA" id="ARBA00022946"/>
    </source>
</evidence>
<keyword evidence="5" id="KW-0809">Transit peptide</keyword>
<comment type="subcellular location">
    <subcellularLocation>
        <location evidence="1">Mitochondrion inner membrane</location>
    </subcellularLocation>
</comment>
<dbReference type="PANTHER" id="PTHR12219">
    <property type="entry name" value="NADH-UBIQUINONE OXIDOREDUCTASE"/>
    <property type="match status" value="1"/>
</dbReference>
<evidence type="ECO:0000256" key="1">
    <source>
        <dbReference type="ARBA" id="ARBA00004273"/>
    </source>
</evidence>
<keyword evidence="3" id="KW-0679">Respiratory chain</keyword>
<dbReference type="GO" id="GO:0022900">
    <property type="term" value="P:electron transport chain"/>
    <property type="evidence" value="ECO:0007669"/>
    <property type="project" value="InterPro"/>
</dbReference>
<dbReference type="PANTHER" id="PTHR12219:SF8">
    <property type="entry name" value="NADH DEHYDROGENASE [UBIQUINONE] IRON-SULFUR PROTEIN 4, MITOCHONDRIAL"/>
    <property type="match status" value="1"/>
</dbReference>
<dbReference type="InterPro" id="IPR038532">
    <property type="entry name" value="NDUFS4-like_sf"/>
</dbReference>
<dbReference type="Gene3D" id="3.30.160.190">
    <property type="entry name" value="atu1810 like domain"/>
    <property type="match status" value="1"/>
</dbReference>
<organism evidence="9">
    <name type="scientific">marine metagenome</name>
    <dbReference type="NCBI Taxonomy" id="408172"/>
    <lineage>
        <taxon>unclassified sequences</taxon>
        <taxon>metagenomes</taxon>
        <taxon>ecological metagenomes</taxon>
    </lineage>
</organism>
<name>A0A382EMD8_9ZZZZ</name>
<dbReference type="AlphaFoldDB" id="A0A382EMD8"/>
<protein>
    <recommendedName>
        <fullName evidence="10">ETC complex I subunit</fullName>
    </recommendedName>
</protein>
<keyword evidence="4" id="KW-0999">Mitochondrion inner membrane</keyword>
<keyword evidence="7" id="KW-0496">Mitochondrion</keyword>
<gene>
    <name evidence="9" type="ORF">METZ01_LOCUS204742</name>
</gene>
<evidence type="ECO:0000256" key="3">
    <source>
        <dbReference type="ARBA" id="ARBA00022660"/>
    </source>
</evidence>
<evidence type="ECO:0000256" key="7">
    <source>
        <dbReference type="ARBA" id="ARBA00023128"/>
    </source>
</evidence>
<accession>A0A382EMD8</accession>
<keyword evidence="8" id="KW-0472">Membrane</keyword>
<evidence type="ECO:0000256" key="4">
    <source>
        <dbReference type="ARBA" id="ARBA00022792"/>
    </source>
</evidence>
<evidence type="ECO:0000256" key="8">
    <source>
        <dbReference type="ARBA" id="ARBA00023136"/>
    </source>
</evidence>
<dbReference type="Pfam" id="PF04800">
    <property type="entry name" value="NDUS4"/>
    <property type="match status" value="1"/>
</dbReference>
<evidence type="ECO:0000313" key="9">
    <source>
        <dbReference type="EMBL" id="SVB51888.1"/>
    </source>
</evidence>
<evidence type="ECO:0008006" key="10">
    <source>
        <dbReference type="Google" id="ProtNLM"/>
    </source>
</evidence>
<dbReference type="GO" id="GO:0005743">
    <property type="term" value="C:mitochondrial inner membrane"/>
    <property type="evidence" value="ECO:0007669"/>
    <property type="project" value="UniProtKB-SubCell"/>
</dbReference>
<reference evidence="9" key="1">
    <citation type="submission" date="2018-05" db="EMBL/GenBank/DDBJ databases">
        <authorList>
            <person name="Lanie J.A."/>
            <person name="Ng W.-L."/>
            <person name="Kazmierczak K.M."/>
            <person name="Andrzejewski T.M."/>
            <person name="Davidsen T.M."/>
            <person name="Wayne K.J."/>
            <person name="Tettelin H."/>
            <person name="Glass J.I."/>
            <person name="Rusch D."/>
            <person name="Podicherti R."/>
            <person name="Tsui H.-C.T."/>
            <person name="Winkler M.E."/>
        </authorList>
    </citation>
    <scope>NUCLEOTIDE SEQUENCE</scope>
</reference>
<keyword evidence="6" id="KW-0249">Electron transport</keyword>
<dbReference type="EMBL" id="UINC01045296">
    <property type="protein sequence ID" value="SVB51888.1"/>
    <property type="molecule type" value="Genomic_DNA"/>
</dbReference>